<evidence type="ECO:0000313" key="1">
    <source>
        <dbReference type="EMBL" id="MCY4747408.1"/>
    </source>
</evidence>
<name>A0ACC6CG30_9BURK</name>
<reference evidence="1" key="1">
    <citation type="submission" date="2022-08" db="EMBL/GenBank/DDBJ databases">
        <title>Genome sequencing of Pelomonas sp. UHG3.</title>
        <authorList>
            <person name="So Y."/>
        </authorList>
    </citation>
    <scope>NUCLEOTIDE SEQUENCE</scope>
    <source>
        <strain evidence="1">UHG3</strain>
    </source>
</reference>
<dbReference type="EMBL" id="JAPPUY010000006">
    <property type="protein sequence ID" value="MCY4747408.1"/>
    <property type="molecule type" value="Genomic_DNA"/>
</dbReference>
<accession>A0ACC6CG30</accession>
<proteinExistence type="predicted"/>
<comment type="caution">
    <text evidence="1">The sequence shown here is derived from an EMBL/GenBank/DDBJ whole genome shotgun (WGS) entry which is preliminary data.</text>
</comment>
<gene>
    <name evidence="1" type="ORF">NYO99_20730</name>
</gene>
<sequence>MDARQIPIVVVSYNSPALIEQLLASLRRFYPNPVHVVDGSGDEHVPAIRAAVAPFDGVSLHVQGYNIHHGPGMAWAVEHLPLGPVALFLDSDIVVLRDGFIEALLAELQPQHYGVGGVAYVNREGFDIPYAYGAVPYLHPPCMLCNIEVMKRWPLPIKHGAPMVAPMLALHDAGQSGLLRHLDWTLNDVTPGTAKVYIDHVGRGTVLNTQGYHLDEWMAEVRARQAGAPPAPEVAAAPPPAAPAALEPPGFNPTVLALIPSGARRIVEVGCSTGGLAQALKAQRPDVHFIGLELDAKAAELARQRCDEVLQLDIESAGPEFFARLQGQDCWVFGDVLEHLRDPWRVLAEVARVLAPGGCVVASVPNAQHWSVQARLNMGFFQYEATGMMDRTHLRWFTRQTLLQLFDGAGLQVDRCQPCMVVEPPMRERALAGVRQMATALGRDPEEAARDAMPFQYALRAQRRAD</sequence>
<keyword evidence="2" id="KW-1185">Reference proteome</keyword>
<evidence type="ECO:0000313" key="2">
    <source>
        <dbReference type="Proteomes" id="UP001076464"/>
    </source>
</evidence>
<protein>
    <submittedName>
        <fullName evidence="1">Methyltransferase domain-containing protein</fullName>
    </submittedName>
</protein>
<dbReference type="Proteomes" id="UP001076464">
    <property type="component" value="Unassembled WGS sequence"/>
</dbReference>
<keyword evidence="1" id="KW-0489">Methyltransferase</keyword>
<keyword evidence="1" id="KW-0808">Transferase</keyword>
<organism evidence="1 2">
    <name type="scientific">Roseateles hydrophilus</name>
    <dbReference type="NCBI Taxonomy" id="2975054"/>
    <lineage>
        <taxon>Bacteria</taxon>
        <taxon>Pseudomonadati</taxon>
        <taxon>Pseudomonadota</taxon>
        <taxon>Betaproteobacteria</taxon>
        <taxon>Burkholderiales</taxon>
        <taxon>Sphaerotilaceae</taxon>
        <taxon>Roseateles</taxon>
    </lineage>
</organism>